<keyword evidence="3" id="KW-1185">Reference proteome</keyword>
<dbReference type="EMBL" id="JBHUME010000015">
    <property type="protein sequence ID" value="MFD2615134.1"/>
    <property type="molecule type" value="Genomic_DNA"/>
</dbReference>
<dbReference type="GO" id="GO:0032259">
    <property type="term" value="P:methylation"/>
    <property type="evidence" value="ECO:0007669"/>
    <property type="project" value="UniProtKB-KW"/>
</dbReference>
<dbReference type="InterPro" id="IPR050508">
    <property type="entry name" value="Methyltransf_Superfamily"/>
</dbReference>
<dbReference type="InterPro" id="IPR029063">
    <property type="entry name" value="SAM-dependent_MTases_sf"/>
</dbReference>
<dbReference type="GO" id="GO:0008168">
    <property type="term" value="F:methyltransferase activity"/>
    <property type="evidence" value="ECO:0007669"/>
    <property type="project" value="UniProtKB-KW"/>
</dbReference>
<organism evidence="2 3">
    <name type="scientific">Paenibacillus gansuensis</name>
    <dbReference type="NCBI Taxonomy" id="306542"/>
    <lineage>
        <taxon>Bacteria</taxon>
        <taxon>Bacillati</taxon>
        <taxon>Bacillota</taxon>
        <taxon>Bacilli</taxon>
        <taxon>Bacillales</taxon>
        <taxon>Paenibacillaceae</taxon>
        <taxon>Paenibacillus</taxon>
    </lineage>
</organism>
<dbReference type="Gene3D" id="3.40.50.150">
    <property type="entry name" value="Vaccinia Virus protein VP39"/>
    <property type="match status" value="1"/>
</dbReference>
<feature type="domain" description="Methyltransferase type 11" evidence="1">
    <location>
        <begin position="44"/>
        <end position="149"/>
    </location>
</feature>
<evidence type="ECO:0000259" key="1">
    <source>
        <dbReference type="Pfam" id="PF08241"/>
    </source>
</evidence>
<accession>A0ABW5PJW0</accession>
<dbReference type="CDD" id="cd02440">
    <property type="entry name" value="AdoMet_MTases"/>
    <property type="match status" value="1"/>
</dbReference>
<gene>
    <name evidence="2" type="ORF">ACFSUF_22190</name>
</gene>
<proteinExistence type="predicted"/>
<keyword evidence="2" id="KW-0489">Methyltransferase</keyword>
<dbReference type="Pfam" id="PF08241">
    <property type="entry name" value="Methyltransf_11"/>
    <property type="match status" value="1"/>
</dbReference>
<evidence type="ECO:0000313" key="2">
    <source>
        <dbReference type="EMBL" id="MFD2615134.1"/>
    </source>
</evidence>
<protein>
    <submittedName>
        <fullName evidence="2">Class I SAM-dependent methyltransferase</fullName>
        <ecNumber evidence="2">2.1.1.-</ecNumber>
    </submittedName>
</protein>
<dbReference type="Proteomes" id="UP001597541">
    <property type="component" value="Unassembled WGS sequence"/>
</dbReference>
<dbReference type="PANTHER" id="PTHR42912">
    <property type="entry name" value="METHYLTRANSFERASE"/>
    <property type="match status" value="1"/>
</dbReference>
<dbReference type="PANTHER" id="PTHR42912:SF93">
    <property type="entry name" value="N6-ADENOSINE-METHYLTRANSFERASE TMT1A"/>
    <property type="match status" value="1"/>
</dbReference>
<reference evidence="3" key="1">
    <citation type="journal article" date="2019" name="Int. J. Syst. Evol. Microbiol.">
        <title>The Global Catalogue of Microorganisms (GCM) 10K type strain sequencing project: providing services to taxonomists for standard genome sequencing and annotation.</title>
        <authorList>
            <consortium name="The Broad Institute Genomics Platform"/>
            <consortium name="The Broad Institute Genome Sequencing Center for Infectious Disease"/>
            <person name="Wu L."/>
            <person name="Ma J."/>
        </authorList>
    </citation>
    <scope>NUCLEOTIDE SEQUENCE [LARGE SCALE GENOMIC DNA]</scope>
    <source>
        <strain evidence="3">KCTC 3950</strain>
    </source>
</reference>
<dbReference type="InterPro" id="IPR013216">
    <property type="entry name" value="Methyltransf_11"/>
</dbReference>
<dbReference type="RefSeq" id="WP_377606705.1">
    <property type="nucleotide sequence ID" value="NZ_JBHUME010000015.1"/>
</dbReference>
<name>A0ABW5PJW0_9BACL</name>
<sequence length="231" mass="25176">MPDHDQIYAEEAARYELLISREDKDGNILRTLKEICSFQGKHLVDMGAGTGRLSCLLAAEGASVTATDASAAMLEVLAGRLTDMEAGTWRTAVADHRELPVADASADVLTAGWTVCYLASSNNPDWEADLAAAVGEMKRVVRPGGTVIVLETLGTGHEAPAGPDFLQPYYAALQERYGFTHTWIRTDYEFASAEEAESLSRFFFGDELAERVRASGSRILPECTGVWWLQV</sequence>
<evidence type="ECO:0000313" key="3">
    <source>
        <dbReference type="Proteomes" id="UP001597541"/>
    </source>
</evidence>
<keyword evidence="2" id="KW-0808">Transferase</keyword>
<dbReference type="SUPFAM" id="SSF53335">
    <property type="entry name" value="S-adenosyl-L-methionine-dependent methyltransferases"/>
    <property type="match status" value="1"/>
</dbReference>
<dbReference type="EC" id="2.1.1.-" evidence="2"/>
<comment type="caution">
    <text evidence="2">The sequence shown here is derived from an EMBL/GenBank/DDBJ whole genome shotgun (WGS) entry which is preliminary data.</text>
</comment>